<dbReference type="AlphaFoldDB" id="A0A151I6A7"/>
<dbReference type="STRING" id="520822.A0A151I6A7"/>
<gene>
    <name evidence="1" type="ORF">ALC53_01143</name>
</gene>
<organism evidence="1 2">
    <name type="scientific">Atta colombica</name>
    <dbReference type="NCBI Taxonomy" id="520822"/>
    <lineage>
        <taxon>Eukaryota</taxon>
        <taxon>Metazoa</taxon>
        <taxon>Ecdysozoa</taxon>
        <taxon>Arthropoda</taxon>
        <taxon>Hexapoda</taxon>
        <taxon>Insecta</taxon>
        <taxon>Pterygota</taxon>
        <taxon>Neoptera</taxon>
        <taxon>Endopterygota</taxon>
        <taxon>Hymenoptera</taxon>
        <taxon>Apocrita</taxon>
        <taxon>Aculeata</taxon>
        <taxon>Formicoidea</taxon>
        <taxon>Formicidae</taxon>
        <taxon>Myrmicinae</taxon>
        <taxon>Atta</taxon>
    </lineage>
</organism>
<dbReference type="Proteomes" id="UP000078540">
    <property type="component" value="Unassembled WGS sequence"/>
</dbReference>
<keyword evidence="2" id="KW-1185">Reference proteome</keyword>
<dbReference type="EMBL" id="KQ976402">
    <property type="protein sequence ID" value="KYM92304.1"/>
    <property type="molecule type" value="Genomic_DNA"/>
</dbReference>
<protein>
    <submittedName>
        <fullName evidence="1">Uncharacterized protein</fullName>
    </submittedName>
</protein>
<sequence>MINNFRAHELINSSLFNAENYDKIIDNLESKFDKKELLIELYIELLKLILKTYLRALDSLNVITEICAAMYTLSATNSHRRSYKADNPIVGNKGYKYKNVIAPLMSDKRVGIGVIRIMTLNDNKIDYKNLEKWQLVEELHAPARIFHADVVIVYGYDDLWQTDVNEMRPYTQFNKDYHKFLTKSEKYCTSWLSASSLWIAIGRRDDLVQYDKTPVYNGCNCEEENNDNKTFIYIKGHEKRKWLAGILDSDNLINAADGPTRVHAHVSIPSRRLANESTVANEQLIPPRYGDELIFKRE</sequence>
<evidence type="ECO:0000313" key="1">
    <source>
        <dbReference type="EMBL" id="KYM92304.1"/>
    </source>
</evidence>
<evidence type="ECO:0000313" key="2">
    <source>
        <dbReference type="Proteomes" id="UP000078540"/>
    </source>
</evidence>
<accession>A0A151I6A7</accession>
<proteinExistence type="predicted"/>
<reference evidence="1 2" key="1">
    <citation type="submission" date="2015-09" db="EMBL/GenBank/DDBJ databases">
        <title>Atta colombica WGS genome.</title>
        <authorList>
            <person name="Nygaard S."/>
            <person name="Hu H."/>
            <person name="Boomsma J."/>
            <person name="Zhang G."/>
        </authorList>
    </citation>
    <scope>NUCLEOTIDE SEQUENCE [LARGE SCALE GENOMIC DNA]</scope>
    <source>
        <strain evidence="1">Treedump-2</strain>
        <tissue evidence="1">Whole body</tissue>
    </source>
</reference>
<name>A0A151I6A7_9HYME</name>